<evidence type="ECO:0000313" key="5">
    <source>
        <dbReference type="EMBL" id="QEV51226.1"/>
    </source>
</evidence>
<dbReference type="Proteomes" id="UP000325458">
    <property type="component" value="Chromosome"/>
</dbReference>
<evidence type="ECO:0000259" key="4">
    <source>
        <dbReference type="Pfam" id="PF00089"/>
    </source>
</evidence>
<feature type="region of interest" description="Disordered" evidence="2">
    <location>
        <begin position="24"/>
        <end position="130"/>
    </location>
</feature>
<dbReference type="SUPFAM" id="SSF50494">
    <property type="entry name" value="Trypsin-like serine proteases"/>
    <property type="match status" value="1"/>
</dbReference>
<dbReference type="GO" id="GO:0006508">
    <property type="term" value="P:proteolysis"/>
    <property type="evidence" value="ECO:0007669"/>
    <property type="project" value="InterPro"/>
</dbReference>
<feature type="chain" id="PRO_5042174767" description="Peptidase S1 domain-containing protein" evidence="3">
    <location>
        <begin position="25"/>
        <end position="646"/>
    </location>
</feature>
<dbReference type="Pfam" id="PF00089">
    <property type="entry name" value="Trypsin"/>
    <property type="match status" value="1"/>
</dbReference>
<gene>
    <name evidence="5" type="ORF">CP981_05660</name>
</gene>
<dbReference type="InterPro" id="IPR009003">
    <property type="entry name" value="Peptidase_S1_PA"/>
</dbReference>
<feature type="compositionally biased region" description="Basic and acidic residues" evidence="2">
    <location>
        <begin position="106"/>
        <end position="122"/>
    </location>
</feature>
<dbReference type="InterPro" id="IPR050966">
    <property type="entry name" value="Glutamyl_endopeptidase"/>
</dbReference>
<evidence type="ECO:0000256" key="2">
    <source>
        <dbReference type="SAM" id="MobiDB-lite"/>
    </source>
</evidence>
<dbReference type="AlphaFoldDB" id="A0AAE6TKZ5"/>
<keyword evidence="1 3" id="KW-0732">Signal</keyword>
<organism evidence="5 6">
    <name type="scientific">Streptomyces platensis</name>
    <dbReference type="NCBI Taxonomy" id="58346"/>
    <lineage>
        <taxon>Bacteria</taxon>
        <taxon>Bacillati</taxon>
        <taxon>Actinomycetota</taxon>
        <taxon>Actinomycetes</taxon>
        <taxon>Kitasatosporales</taxon>
        <taxon>Streptomycetaceae</taxon>
        <taxon>Streptomyces</taxon>
    </lineage>
</organism>
<dbReference type="InterPro" id="IPR043504">
    <property type="entry name" value="Peptidase_S1_PA_chymotrypsin"/>
</dbReference>
<dbReference type="KEGG" id="spla:CP981_05660"/>
<evidence type="ECO:0000256" key="3">
    <source>
        <dbReference type="SAM" id="SignalP"/>
    </source>
</evidence>
<name>A0AAE6TKZ5_STRPT</name>
<protein>
    <recommendedName>
        <fullName evidence="4">Peptidase S1 domain-containing protein</fullName>
    </recommendedName>
</protein>
<sequence length="646" mass="70212">MAIKHLLPAALAVAVLAVPAAAYAAPSPDVPRPTPSSSTVQDRNSATVAPEPTASDKRRPSARPTVPQSRPSENTRQAQVTQAEAKRLEDFWTPARMDQAKPVAEQAEREAKLPPEAREPRRQSMSPSHPFKGIKQVGTFFYQEDDQYRFCAGTVVPSPGKNIVATAAHCFDSSDRVTKLVFVPQHHEAEPRPHGVFPISVGKIYMDPAYITPGGDKAYTDLDFAFLQTSPRSDGKKVEEVVGAIPLALNAGFDHPDTQVIGYPYLPGMDGYKPKQNPLTCTTPLKEFTTASADGWKGGTFAEVNCDGYVSGTSGGPFLIKKDGGLALAGVTGGWKTGGHSPDTSYSSYFDNDVKRVFDAAVAGKQPPTRSILPGAETWKHAEEIASGYFALDGEDVPNDRMDMFVLWSDGELTVYRGASADRGHFDKEYKIKGPNAQWGDHAVEVTAGDFTGDNGSDLIVRWSDGELTLYPSVDEKGFHGEKQLQPPNATWKHAEAITAGRFSANKWQDDLVVRWSDGELSLYTDVSDKGLGKETKVVAPNKLWTHATEIGAGDYTGNDNWDLIVRWSDGELTNYQDFTGGAPWGENKLHGPDSTWTHALIVSGGDYSDNPHADDTIVRWSDGELTLYTDGNAQSIGRENRLVSP</sequence>
<evidence type="ECO:0000313" key="6">
    <source>
        <dbReference type="Proteomes" id="UP000325458"/>
    </source>
</evidence>
<reference evidence="5 6" key="1">
    <citation type="submission" date="2017-09" db="EMBL/GenBank/DDBJ databases">
        <authorList>
            <person name="Lee N."/>
            <person name="Cho B.-K."/>
        </authorList>
    </citation>
    <scope>NUCLEOTIDE SEQUENCE [LARGE SCALE GENOMIC DNA]</scope>
    <source>
        <strain evidence="5 6">ATCC 23948</strain>
    </source>
</reference>
<feature type="domain" description="Peptidase S1" evidence="4">
    <location>
        <begin position="145"/>
        <end position="335"/>
    </location>
</feature>
<accession>A0AAE6TKZ5</accession>
<dbReference type="EMBL" id="CP023691">
    <property type="protein sequence ID" value="QEV51226.1"/>
    <property type="molecule type" value="Genomic_DNA"/>
</dbReference>
<feature type="compositionally biased region" description="Polar residues" evidence="2">
    <location>
        <begin position="66"/>
        <end position="82"/>
    </location>
</feature>
<dbReference type="Gene3D" id="2.40.10.10">
    <property type="entry name" value="Trypsin-like serine proteases"/>
    <property type="match status" value="2"/>
</dbReference>
<dbReference type="PANTHER" id="PTHR15462">
    <property type="entry name" value="SERINE PROTEASE"/>
    <property type="match status" value="1"/>
</dbReference>
<feature type="signal peptide" evidence="3">
    <location>
        <begin position="1"/>
        <end position="24"/>
    </location>
</feature>
<feature type="compositionally biased region" description="Polar residues" evidence="2">
    <location>
        <begin position="35"/>
        <end position="47"/>
    </location>
</feature>
<dbReference type="PANTHER" id="PTHR15462:SF8">
    <property type="entry name" value="SERINE PROTEASE"/>
    <property type="match status" value="1"/>
</dbReference>
<evidence type="ECO:0000256" key="1">
    <source>
        <dbReference type="ARBA" id="ARBA00022729"/>
    </source>
</evidence>
<dbReference type="InterPro" id="IPR001254">
    <property type="entry name" value="Trypsin_dom"/>
</dbReference>
<dbReference type="GO" id="GO:0004252">
    <property type="term" value="F:serine-type endopeptidase activity"/>
    <property type="evidence" value="ECO:0007669"/>
    <property type="project" value="InterPro"/>
</dbReference>
<proteinExistence type="predicted"/>